<dbReference type="EMBL" id="MRDB01000022">
    <property type="protein sequence ID" value="RKL38798.1"/>
    <property type="molecule type" value="Genomic_DNA"/>
</dbReference>
<organism evidence="1 2">
    <name type="scientific">Gibberella intermedia</name>
    <name type="common">Bulb rot disease fungus</name>
    <name type="synonym">Fusarium proliferatum</name>
    <dbReference type="NCBI Taxonomy" id="948311"/>
    <lineage>
        <taxon>Eukaryota</taxon>
        <taxon>Fungi</taxon>
        <taxon>Dikarya</taxon>
        <taxon>Ascomycota</taxon>
        <taxon>Pezizomycotina</taxon>
        <taxon>Sordariomycetes</taxon>
        <taxon>Hypocreomycetidae</taxon>
        <taxon>Hypocreales</taxon>
        <taxon>Nectriaceae</taxon>
        <taxon>Fusarium</taxon>
        <taxon>Fusarium fujikuroi species complex</taxon>
    </lineage>
</organism>
<gene>
    <name evidence="1" type="ORF">BFJ72_g6928</name>
</gene>
<comment type="caution">
    <text evidence="1">The sequence shown here is derived from an EMBL/GenBank/DDBJ whole genome shotgun (WGS) entry which is preliminary data.</text>
</comment>
<reference evidence="1 2" key="1">
    <citation type="journal article" date="2018" name="Sci. Rep.">
        <title>Characterisation of pathogen-specific regions and novel effector candidates in Fusarium oxysporum f. sp. cepae.</title>
        <authorList>
            <person name="Armitage A.D."/>
            <person name="Taylor A."/>
            <person name="Sobczyk M.K."/>
            <person name="Baxter L."/>
            <person name="Greenfield B.P."/>
            <person name="Bates H.J."/>
            <person name="Wilson F."/>
            <person name="Jackson A.C."/>
            <person name="Ott S."/>
            <person name="Harrison R.J."/>
            <person name="Clarkson J.P."/>
        </authorList>
    </citation>
    <scope>NUCLEOTIDE SEQUENCE [LARGE SCALE GENOMIC DNA]</scope>
    <source>
        <strain evidence="1 2">Fp_A8</strain>
    </source>
</reference>
<accession>A0A420TBB2</accession>
<evidence type="ECO:0000313" key="2">
    <source>
        <dbReference type="Proteomes" id="UP000283569"/>
    </source>
</evidence>
<dbReference type="AlphaFoldDB" id="A0A420TBB2"/>
<sequence>MCTPTASDSSHATDSITKRSARHWVSIGALTAIALLAFEPFAQAVLAIEDKEVTLDQLEYIKAAKSSNVSLKALGNVPTIGRSTRLDGASWDGASPGVRAVSFPGPDNKTMEFMARRFSIDIQEDMGMKAAIWNGFSPFTAPQNLRPAFYCATGNCTWPIFPSIAVCSKCHDVSKYVTKSTGTVRFPSNIYNFGANGHEWMLKHGKSLPEVSNPTLKDSLLATLACAPDEDLRLRLKQAAVNGKLQEIGGKVKVHWEEDEEFAQLKEKRDDQPSV</sequence>
<protein>
    <submittedName>
        <fullName evidence="1">Uncharacterized protein</fullName>
    </submittedName>
</protein>
<evidence type="ECO:0000313" key="1">
    <source>
        <dbReference type="EMBL" id="RKL38798.1"/>
    </source>
</evidence>
<dbReference type="Proteomes" id="UP000283569">
    <property type="component" value="Unassembled WGS sequence"/>
</dbReference>
<dbReference type="PANTHER" id="PTHR35394:SF5">
    <property type="entry name" value="DUF3176 DOMAIN-CONTAINING PROTEIN"/>
    <property type="match status" value="1"/>
</dbReference>
<name>A0A420TBB2_GIBIN</name>
<proteinExistence type="predicted"/>
<dbReference type="PANTHER" id="PTHR35394">
    <property type="entry name" value="DUF3176 DOMAIN-CONTAINING PROTEIN"/>
    <property type="match status" value="1"/>
</dbReference>